<dbReference type="InterPro" id="IPR001810">
    <property type="entry name" value="F-box_dom"/>
</dbReference>
<dbReference type="SMART" id="SM00256">
    <property type="entry name" value="FBOX"/>
    <property type="match status" value="1"/>
</dbReference>
<evidence type="ECO:0000313" key="3">
    <source>
        <dbReference type="Proteomes" id="UP000515153"/>
    </source>
</evidence>
<dbReference type="Pfam" id="PF12937">
    <property type="entry name" value="F-box-like"/>
    <property type="match status" value="1"/>
</dbReference>
<name>A0A6P8ATG2_PYRGI</name>
<dbReference type="SUPFAM" id="SSF81383">
    <property type="entry name" value="F-box domain"/>
    <property type="match status" value="1"/>
</dbReference>
<feature type="region of interest" description="Disordered" evidence="1">
    <location>
        <begin position="760"/>
        <end position="780"/>
    </location>
</feature>
<dbReference type="Proteomes" id="UP000515153">
    <property type="component" value="Unplaced"/>
</dbReference>
<dbReference type="CDD" id="cd09917">
    <property type="entry name" value="F-box_SF"/>
    <property type="match status" value="1"/>
</dbReference>
<dbReference type="PANTHER" id="PTHR13318">
    <property type="entry name" value="PARTNER OF PAIRED, ISOFORM B-RELATED"/>
    <property type="match status" value="1"/>
</dbReference>
<evidence type="ECO:0000259" key="2">
    <source>
        <dbReference type="PROSITE" id="PS50181"/>
    </source>
</evidence>
<protein>
    <recommendedName>
        <fullName evidence="2">F-box domain-containing protein</fullName>
    </recommendedName>
</protein>
<dbReference type="Gene3D" id="3.80.10.10">
    <property type="entry name" value="Ribonuclease Inhibitor"/>
    <property type="match status" value="2"/>
</dbReference>
<reference evidence="4" key="1">
    <citation type="journal article" date="2019" name="Mol. Biol. Evol.">
        <title>Blast fungal genomes show frequent chromosomal changes, gene gains and losses, and effector gene turnover.</title>
        <authorList>
            <person name="Gomez Luciano L.B."/>
            <person name="Jason Tsai I."/>
            <person name="Chuma I."/>
            <person name="Tosa Y."/>
            <person name="Chen Y.H."/>
            <person name="Li J.Y."/>
            <person name="Li M.Y."/>
            <person name="Jade Lu M.Y."/>
            <person name="Nakayashiki H."/>
            <person name="Li W.H."/>
        </authorList>
    </citation>
    <scope>NUCLEOTIDE SEQUENCE</scope>
    <source>
        <strain evidence="4">NI907</strain>
    </source>
</reference>
<gene>
    <name evidence="4" type="ORF">PgNI_09525</name>
</gene>
<accession>A0A6P8ATG2</accession>
<keyword evidence="3" id="KW-1185">Reference proteome</keyword>
<dbReference type="PANTHER" id="PTHR13318:SF95">
    <property type="entry name" value="F-BOX PROTEIN YLR352W"/>
    <property type="match status" value="1"/>
</dbReference>
<reference evidence="4" key="3">
    <citation type="submission" date="2025-08" db="UniProtKB">
        <authorList>
            <consortium name="RefSeq"/>
        </authorList>
    </citation>
    <scope>IDENTIFICATION</scope>
    <source>
        <strain evidence="4">NI907</strain>
    </source>
</reference>
<dbReference type="RefSeq" id="XP_030978187.1">
    <property type="nucleotide sequence ID" value="XM_031129507.1"/>
</dbReference>
<feature type="compositionally biased region" description="Polar residues" evidence="1">
    <location>
        <begin position="644"/>
        <end position="682"/>
    </location>
</feature>
<dbReference type="KEGG" id="pgri:PgNI_09525"/>
<dbReference type="InterPro" id="IPR032675">
    <property type="entry name" value="LRR_dom_sf"/>
</dbReference>
<dbReference type="Pfam" id="PF13516">
    <property type="entry name" value="LRR_6"/>
    <property type="match status" value="1"/>
</dbReference>
<evidence type="ECO:0000256" key="1">
    <source>
        <dbReference type="SAM" id="MobiDB-lite"/>
    </source>
</evidence>
<dbReference type="AlphaFoldDB" id="A0A6P8ATG2"/>
<feature type="region of interest" description="Disordered" evidence="1">
    <location>
        <begin position="639"/>
        <end position="682"/>
    </location>
</feature>
<feature type="compositionally biased region" description="Low complexity" evidence="1">
    <location>
        <begin position="89"/>
        <end position="126"/>
    </location>
</feature>
<dbReference type="GeneID" id="41964415"/>
<feature type="compositionally biased region" description="Low complexity" evidence="1">
    <location>
        <begin position="24"/>
        <end position="36"/>
    </location>
</feature>
<dbReference type="PROSITE" id="PS50181">
    <property type="entry name" value="FBOX"/>
    <property type="match status" value="1"/>
</dbReference>
<proteinExistence type="predicted"/>
<dbReference type="GO" id="GO:0019005">
    <property type="term" value="C:SCF ubiquitin ligase complex"/>
    <property type="evidence" value="ECO:0007669"/>
    <property type="project" value="TreeGrafter"/>
</dbReference>
<reference evidence="4" key="2">
    <citation type="submission" date="2019-10" db="EMBL/GenBank/DDBJ databases">
        <authorList>
            <consortium name="NCBI Genome Project"/>
        </authorList>
    </citation>
    <scope>NUCLEOTIDE SEQUENCE</scope>
    <source>
        <strain evidence="4">NI907</strain>
    </source>
</reference>
<dbReference type="InterPro" id="IPR036047">
    <property type="entry name" value="F-box-like_dom_sf"/>
</dbReference>
<dbReference type="GO" id="GO:0031146">
    <property type="term" value="P:SCF-dependent proteasomal ubiquitin-dependent protein catabolic process"/>
    <property type="evidence" value="ECO:0007669"/>
    <property type="project" value="TreeGrafter"/>
</dbReference>
<dbReference type="SMART" id="SM00367">
    <property type="entry name" value="LRR_CC"/>
    <property type="match status" value="6"/>
</dbReference>
<dbReference type="SUPFAM" id="SSF52047">
    <property type="entry name" value="RNI-like"/>
    <property type="match status" value="1"/>
</dbReference>
<dbReference type="InterPro" id="IPR006553">
    <property type="entry name" value="Leu-rich_rpt_Cys-con_subtyp"/>
</dbReference>
<sequence length="780" mass="85091">MSATEIPRTTGPGRLIAAHDRRAASSIDSTSSHSRTMTIPEQPGSSHIEGELQDVIDDTTKKPKTRHSIFRSISRIASSPAVGLGLGHSRSASVPYSSGSSLSSVSLSTASSSSPFTPTSTSSYFPPSDPPLERDGVGSSGGSGTSSPSCSPGQWSPEEIRVRQLKAESLPHNGNDLEKSSIPAELASTKKISQRRKESWASMPLEIKIHILSHLNARELVLLARVSKELRELCFDGQLWTTFDASSFYKRIPSHVLTNTLVRAGSFVQHLNLRGCIQLSGSTPFDQVPKLCTNLHSLTLEGCFIKRNILHSLLESNVRLERINLTGLKSVCNSTCRIIAEMCPRLEVFNVSFCTDLDARGIKSVLDRCPLLTDVRAAEVRGFERHDVAAAIFRATNLTRLTLNGCREIDDASFKIMLLGTDPKFDLLTDLPMVAPRKWRHLGLSYCDGITNEGFGAMGHLVPDLESLELSRCGSLSDAGLGPVLATTPRLTHLDLEDCALLTNTTLSTHLAKAPCAPLLKHLTVSHCENLGDAGLMPVVRACKSLQVLEMDNTRASDLVICELSAMIRARSKHTTQLPQISLRVVAYDCSNITWMGIREVLSRNCEAAPRVRKQTSQNAWRAEAERVYALIEEVSSRAGPQGSGQANVASETNGTSSAKRQQKKTGGSPSEPPKQSSHQQTYPSDIIGIKCYYAWQQTVDEHTKRVLAGELTRASRLERSWAAWMQADEEQEAGGGIRLTRRRRTRAREAQMVHADEEVGGNGAGARRRARTASSCVVM</sequence>
<feature type="region of interest" description="Disordered" evidence="1">
    <location>
        <begin position="1"/>
        <end position="156"/>
    </location>
</feature>
<dbReference type="InterPro" id="IPR001611">
    <property type="entry name" value="Leu-rich_rpt"/>
</dbReference>
<evidence type="ECO:0000313" key="4">
    <source>
        <dbReference type="RefSeq" id="XP_030978187.1"/>
    </source>
</evidence>
<feature type="compositionally biased region" description="Low complexity" evidence="1">
    <location>
        <begin position="70"/>
        <end position="79"/>
    </location>
</feature>
<organism evidence="3 4">
    <name type="scientific">Pyricularia grisea</name>
    <name type="common">Crabgrass-specific blast fungus</name>
    <name type="synonym">Magnaporthe grisea</name>
    <dbReference type="NCBI Taxonomy" id="148305"/>
    <lineage>
        <taxon>Eukaryota</taxon>
        <taxon>Fungi</taxon>
        <taxon>Dikarya</taxon>
        <taxon>Ascomycota</taxon>
        <taxon>Pezizomycotina</taxon>
        <taxon>Sordariomycetes</taxon>
        <taxon>Sordariomycetidae</taxon>
        <taxon>Magnaporthales</taxon>
        <taxon>Pyriculariaceae</taxon>
        <taxon>Pyricularia</taxon>
    </lineage>
</organism>
<feature type="domain" description="F-box" evidence="2">
    <location>
        <begin position="197"/>
        <end position="243"/>
    </location>
</feature>